<accession>A0A381PNL2</accession>
<evidence type="ECO:0000313" key="1">
    <source>
        <dbReference type="EMBL" id="SUZ68058.1"/>
    </source>
</evidence>
<proteinExistence type="predicted"/>
<dbReference type="EMBL" id="UINC01001028">
    <property type="protein sequence ID" value="SUZ68058.1"/>
    <property type="molecule type" value="Genomic_DNA"/>
</dbReference>
<reference evidence="1" key="1">
    <citation type="submission" date="2018-05" db="EMBL/GenBank/DDBJ databases">
        <authorList>
            <person name="Lanie J.A."/>
            <person name="Ng W.-L."/>
            <person name="Kazmierczak K.M."/>
            <person name="Andrzejewski T.M."/>
            <person name="Davidsen T.M."/>
            <person name="Wayne K.J."/>
            <person name="Tettelin H."/>
            <person name="Glass J.I."/>
            <person name="Rusch D."/>
            <person name="Podicherti R."/>
            <person name="Tsui H.-C.T."/>
            <person name="Winkler M.E."/>
        </authorList>
    </citation>
    <scope>NUCLEOTIDE SEQUENCE</scope>
</reference>
<dbReference type="AlphaFoldDB" id="A0A381PNL2"/>
<organism evidence="1">
    <name type="scientific">marine metagenome</name>
    <dbReference type="NCBI Taxonomy" id="408172"/>
    <lineage>
        <taxon>unclassified sequences</taxon>
        <taxon>metagenomes</taxon>
        <taxon>ecological metagenomes</taxon>
    </lineage>
</organism>
<protein>
    <submittedName>
        <fullName evidence="1">Uncharacterized protein</fullName>
    </submittedName>
</protein>
<gene>
    <name evidence="1" type="ORF">METZ01_LOCUS20912</name>
</gene>
<sequence>MAPGVTGVPLLASGYPVPLTDRPLRLLMRGVV</sequence>
<name>A0A381PNL2_9ZZZZ</name>